<reference evidence="2" key="1">
    <citation type="journal article" date="2012" name="PLoS ONE">
        <title>Gene sets for utilization of primary and secondary nutrition supplies in the distal gut of endangered iberian lynx.</title>
        <authorList>
            <person name="Alcaide M."/>
            <person name="Messina E."/>
            <person name="Richter M."/>
            <person name="Bargiela R."/>
            <person name="Peplies J."/>
            <person name="Huws S.A."/>
            <person name="Newbold C.J."/>
            <person name="Golyshin P.N."/>
            <person name="Simon M.A."/>
            <person name="Lopez G."/>
            <person name="Yakimov M.M."/>
            <person name="Ferrer M."/>
        </authorList>
    </citation>
    <scope>NUCLEOTIDE SEQUENCE</scope>
</reference>
<feature type="compositionally biased region" description="Basic and acidic residues" evidence="1">
    <location>
        <begin position="176"/>
        <end position="187"/>
    </location>
</feature>
<sequence>NKEMAGYSAYIQDLYMTGRIDQFERLIPTLEVKKGSGDYLSDGMVNLLTAVVKDGYGTPKTATGWQVTRDSGAPVTDSQWVPKFSVNQVGDHTEAVLSVQYVDLGLPEDSKRRFTTFTFTATFEGKQLQEVATLWMAAKDGAPGAPGQDGKPGAPGQDGKPGAPGQDGKPGAPGKPGEKGEKGENGKDASQVMPNLLKGTAFRSKADMDKVWGGTHILEGTYHDCGWCAPPPDPMTPAEDRDIARQSVAVEKGKWYTLSFMHHGYRLKSYITPASGSGVTIPDTAEPVYIDGVPYRKGTPQFSGDCMMDWDKIEELPTRHSYAFKSAYTGNVVVIFRQPQTEASAAKQFYIAQPKLEEGMTPTAWEPYATEKIGEKGDKGDRGERGNEIAFSWSRDDAYTEAQLNQYLAVGHAESWDANIAGVDITKGVRVGDYAFATFRASDTKNVHTCYGRITTLNPAQHGFVLSSLAHSVIPKGEKGADGIPGAIYRVTQWSAGVEYNDGTQVEADGHRYVDLVTMRVQNGQKTTQYRWICKRYHASAEGNKPDTQKDTAEWLRANQMRPIYTPLLLADGAVIDFI</sequence>
<name>J9GFR8_9ZZZZ</name>
<organism evidence="2">
    <name type="scientific">gut metagenome</name>
    <dbReference type="NCBI Taxonomy" id="749906"/>
    <lineage>
        <taxon>unclassified sequences</taxon>
        <taxon>metagenomes</taxon>
        <taxon>organismal metagenomes</taxon>
    </lineage>
</organism>
<protein>
    <recommendedName>
        <fullName evidence="3">Collagen-like protein</fullName>
    </recommendedName>
</protein>
<evidence type="ECO:0008006" key="3">
    <source>
        <dbReference type="Google" id="ProtNLM"/>
    </source>
</evidence>
<dbReference type="EMBL" id="AMCI01001226">
    <property type="protein sequence ID" value="EJX06217.1"/>
    <property type="molecule type" value="Genomic_DNA"/>
</dbReference>
<dbReference type="AlphaFoldDB" id="J9GFR8"/>
<accession>J9GFR8</accession>
<feature type="region of interest" description="Disordered" evidence="1">
    <location>
        <begin position="139"/>
        <end position="191"/>
    </location>
</feature>
<dbReference type="Pfam" id="PF01391">
    <property type="entry name" value="Collagen"/>
    <property type="match status" value="1"/>
</dbReference>
<gene>
    <name evidence="2" type="ORF">EVA_05675</name>
</gene>
<feature type="compositionally biased region" description="Low complexity" evidence="1">
    <location>
        <begin position="139"/>
        <end position="172"/>
    </location>
</feature>
<proteinExistence type="predicted"/>
<comment type="caution">
    <text evidence="2">The sequence shown here is derived from an EMBL/GenBank/DDBJ whole genome shotgun (WGS) entry which is preliminary data.</text>
</comment>
<feature type="non-terminal residue" evidence="2">
    <location>
        <position position="1"/>
    </location>
</feature>
<feature type="non-terminal residue" evidence="2">
    <location>
        <position position="579"/>
    </location>
</feature>
<evidence type="ECO:0000256" key="1">
    <source>
        <dbReference type="SAM" id="MobiDB-lite"/>
    </source>
</evidence>
<dbReference type="InterPro" id="IPR008160">
    <property type="entry name" value="Collagen"/>
</dbReference>
<evidence type="ECO:0000313" key="2">
    <source>
        <dbReference type="EMBL" id="EJX06217.1"/>
    </source>
</evidence>
<dbReference type="PANTHER" id="PTHR24637">
    <property type="entry name" value="COLLAGEN"/>
    <property type="match status" value="1"/>
</dbReference>